<name>A0A1Q9E7M1_SYMMI</name>
<dbReference type="GO" id="GO:0005886">
    <property type="term" value="C:plasma membrane"/>
    <property type="evidence" value="ECO:0007669"/>
    <property type="project" value="TreeGrafter"/>
</dbReference>
<reference evidence="1 2" key="1">
    <citation type="submission" date="2016-02" db="EMBL/GenBank/DDBJ databases">
        <title>Genome analysis of coral dinoflagellate symbionts highlights evolutionary adaptations to a symbiotic lifestyle.</title>
        <authorList>
            <person name="Aranda M."/>
            <person name="Li Y."/>
            <person name="Liew Y.J."/>
            <person name="Baumgarten S."/>
            <person name="Simakov O."/>
            <person name="Wilson M."/>
            <person name="Piel J."/>
            <person name="Ashoor H."/>
            <person name="Bougouffa S."/>
            <person name="Bajic V.B."/>
            <person name="Ryu T."/>
            <person name="Ravasi T."/>
            <person name="Bayer T."/>
            <person name="Micklem G."/>
            <person name="Kim H."/>
            <person name="Bhak J."/>
            <person name="Lajeunesse T.C."/>
            <person name="Voolstra C.R."/>
        </authorList>
    </citation>
    <scope>NUCLEOTIDE SEQUENCE [LARGE SCALE GENOMIC DNA]</scope>
    <source>
        <strain evidence="1 2">CCMP2467</strain>
    </source>
</reference>
<dbReference type="OrthoDB" id="416334at2759"/>
<evidence type="ECO:0000313" key="1">
    <source>
        <dbReference type="EMBL" id="OLQ03415.1"/>
    </source>
</evidence>
<comment type="caution">
    <text evidence="1">The sequence shown here is derived from an EMBL/GenBank/DDBJ whole genome shotgun (WGS) entry which is preliminary data.</text>
</comment>
<dbReference type="GO" id="GO:0006888">
    <property type="term" value="P:endoplasmic reticulum to Golgi vesicle-mediated transport"/>
    <property type="evidence" value="ECO:0007669"/>
    <property type="project" value="TreeGrafter"/>
</dbReference>
<dbReference type="PANTHER" id="PTHR34009:SF2">
    <property type="entry name" value="PROTEIN STAR"/>
    <property type="match status" value="1"/>
</dbReference>
<gene>
    <name evidence="1" type="ORF">AK812_SmicGene13654</name>
</gene>
<accession>A0A1Q9E7M1</accession>
<dbReference type="GO" id="GO:0031902">
    <property type="term" value="C:late endosome membrane"/>
    <property type="evidence" value="ECO:0007669"/>
    <property type="project" value="TreeGrafter"/>
</dbReference>
<keyword evidence="2" id="KW-1185">Reference proteome</keyword>
<dbReference type="PANTHER" id="PTHR34009">
    <property type="entry name" value="PROTEIN STAR"/>
    <property type="match status" value="1"/>
</dbReference>
<dbReference type="GO" id="GO:0016197">
    <property type="term" value="P:endosomal transport"/>
    <property type="evidence" value="ECO:0007669"/>
    <property type="project" value="TreeGrafter"/>
</dbReference>
<dbReference type="GO" id="GO:0005794">
    <property type="term" value="C:Golgi apparatus"/>
    <property type="evidence" value="ECO:0007669"/>
    <property type="project" value="TreeGrafter"/>
</dbReference>
<dbReference type="EMBL" id="LSRX01000237">
    <property type="protein sequence ID" value="OLQ03415.1"/>
    <property type="molecule type" value="Genomic_DNA"/>
</dbReference>
<dbReference type="GO" id="GO:0005789">
    <property type="term" value="C:endoplasmic reticulum membrane"/>
    <property type="evidence" value="ECO:0007669"/>
    <property type="project" value="TreeGrafter"/>
</dbReference>
<organism evidence="1 2">
    <name type="scientific">Symbiodinium microadriaticum</name>
    <name type="common">Dinoflagellate</name>
    <name type="synonym">Zooxanthella microadriatica</name>
    <dbReference type="NCBI Taxonomy" id="2951"/>
    <lineage>
        <taxon>Eukaryota</taxon>
        <taxon>Sar</taxon>
        <taxon>Alveolata</taxon>
        <taxon>Dinophyceae</taxon>
        <taxon>Suessiales</taxon>
        <taxon>Symbiodiniaceae</taxon>
        <taxon>Symbiodinium</taxon>
    </lineage>
</organism>
<sequence length="253" mass="27617">MSDAASDSKIAAAGGAQADFDGGVAAFTRGKTQLLAEQLEQISAQLQLGQSSPPGQEDEVILPETAVANTAEAKINAAFKNGVAEAFVEGLVSGPRYSKSTTGLQDVFLYTVLWRHLSRPGVYVDLAAHDFRYISNTYFADHCLKFDGVCIEPNTDYHSELITKRRCAVVKTCIAEQKKDVTFVLQGIDWNQVSIDTILVEGNDNSFQKVAELLTSRGYVNATQLHRVFFVHRSMAGLLQKVEAELHMGTSLN</sequence>
<dbReference type="AlphaFoldDB" id="A0A1Q9E7M1"/>
<evidence type="ECO:0000313" key="2">
    <source>
        <dbReference type="Proteomes" id="UP000186817"/>
    </source>
</evidence>
<proteinExistence type="predicted"/>
<dbReference type="Proteomes" id="UP000186817">
    <property type="component" value="Unassembled WGS sequence"/>
</dbReference>
<dbReference type="InterPro" id="IPR053202">
    <property type="entry name" value="EGF_Rcpt_Signaling_Reg"/>
</dbReference>
<protein>
    <submittedName>
        <fullName evidence="1">Uncharacterized protein</fullName>
    </submittedName>
</protein>